<dbReference type="EMBL" id="FMBM01000002">
    <property type="protein sequence ID" value="SCC81615.1"/>
    <property type="molecule type" value="Genomic_DNA"/>
</dbReference>
<dbReference type="Pfam" id="PF00149">
    <property type="entry name" value="Metallophos"/>
    <property type="match status" value="1"/>
</dbReference>
<dbReference type="SUPFAM" id="SSF56300">
    <property type="entry name" value="Metallo-dependent phosphatases"/>
    <property type="match status" value="1"/>
</dbReference>
<dbReference type="Proteomes" id="UP000050497">
    <property type="component" value="Unassembled WGS sequence"/>
</dbReference>
<dbReference type="Proteomes" id="UP000182800">
    <property type="component" value="Unassembled WGS sequence"/>
</dbReference>
<dbReference type="RefSeq" id="WP_074445282.1">
    <property type="nucleotide sequence ID" value="NZ_FMBM01000002.1"/>
</dbReference>
<dbReference type="OrthoDB" id="7942177at2"/>
<proteinExistence type="predicted"/>
<evidence type="ECO:0000313" key="4">
    <source>
        <dbReference type="Proteomes" id="UP000050497"/>
    </source>
</evidence>
<reference evidence="3 5" key="2">
    <citation type="submission" date="2016-08" db="EMBL/GenBank/DDBJ databases">
        <authorList>
            <person name="Varghese N."/>
            <person name="Submissions Spin"/>
        </authorList>
    </citation>
    <scope>NUCLEOTIDE SEQUENCE [LARGE SCALE GENOMIC DNA]</scope>
    <source>
        <strain evidence="3 5">HL-109</strain>
    </source>
</reference>
<dbReference type="STRING" id="1653334.GA0071312_2568"/>
<dbReference type="Gene3D" id="3.60.21.10">
    <property type="match status" value="1"/>
</dbReference>
<evidence type="ECO:0000313" key="5">
    <source>
        <dbReference type="Proteomes" id="UP000182800"/>
    </source>
</evidence>
<dbReference type="EMBL" id="LJSX01000034">
    <property type="protein sequence ID" value="KPQ09128.1"/>
    <property type="molecule type" value="Genomic_DNA"/>
</dbReference>
<sequence length="287" mass="31356">MTLRLAVITDIHHGPPTQTKRGDAALALTADFVRFANEQGVDAVLELGDRISDVDPATDHASMAEVARLLDGLAMPRHHLDGNHDLIHLDRADNARILGREAGHRIVPLGAWDLVLWQADPATRNDGIRSLELKDDDFTWLADVAKQATRPLLIASHTPVSPHPMTGNFYFENIPQCGAFPQAAAMRRALGEARVPVAAISGHVHWNTLAADNGITYLTQQSLTESFTTSGEPAGAWGVITLGDDIRWQVFGRDPFEARFAPAATRWKPVMQWPRETHAAAGERVAS</sequence>
<accession>A0A0P7ZWF3</accession>
<evidence type="ECO:0000313" key="2">
    <source>
        <dbReference type="EMBL" id="KPQ09128.1"/>
    </source>
</evidence>
<name>A0A0P7ZWF3_9HYPH</name>
<keyword evidence="5" id="KW-1185">Reference proteome</keyword>
<protein>
    <submittedName>
        <fullName evidence="3">Calcineurin-like phosphoesterase superfamily domain-containing protein</fullName>
    </submittedName>
    <submittedName>
        <fullName evidence="2">Putative phosphohydrolase</fullName>
    </submittedName>
</protein>
<dbReference type="PATRIC" id="fig|1653334.4.peg.1096"/>
<evidence type="ECO:0000259" key="1">
    <source>
        <dbReference type="Pfam" id="PF00149"/>
    </source>
</evidence>
<dbReference type="AlphaFoldDB" id="A0A0P7ZWF3"/>
<keyword evidence="2" id="KW-0378">Hydrolase</keyword>
<dbReference type="GO" id="GO:0016787">
    <property type="term" value="F:hydrolase activity"/>
    <property type="evidence" value="ECO:0007669"/>
    <property type="project" value="UniProtKB-KW"/>
</dbReference>
<dbReference type="InterPro" id="IPR029052">
    <property type="entry name" value="Metallo-depent_PP-like"/>
</dbReference>
<evidence type="ECO:0000313" key="3">
    <source>
        <dbReference type="EMBL" id="SCC81615.1"/>
    </source>
</evidence>
<feature type="domain" description="Calcineurin-like phosphoesterase" evidence="1">
    <location>
        <begin position="3"/>
        <end position="206"/>
    </location>
</feature>
<comment type="caution">
    <text evidence="2">The sequence shown here is derived from an EMBL/GenBank/DDBJ whole genome shotgun (WGS) entry which is preliminary data.</text>
</comment>
<dbReference type="InterPro" id="IPR004843">
    <property type="entry name" value="Calcineurin-like_PHP"/>
</dbReference>
<reference evidence="2 4" key="1">
    <citation type="submission" date="2015-09" db="EMBL/GenBank/DDBJ databases">
        <title>Identification and resolution of microdiversity through metagenomic sequencing of parallel consortia.</title>
        <authorList>
            <person name="Nelson W.C."/>
            <person name="Romine M.F."/>
            <person name="Lindemann S.R."/>
        </authorList>
    </citation>
    <scope>NUCLEOTIDE SEQUENCE [LARGE SCALE GENOMIC DNA]</scope>
    <source>
        <strain evidence="2">HL-109</strain>
    </source>
</reference>
<organism evidence="2 4">
    <name type="scientific">Saliniramus fredricksonii</name>
    <dbReference type="NCBI Taxonomy" id="1653334"/>
    <lineage>
        <taxon>Bacteria</taxon>
        <taxon>Pseudomonadati</taxon>
        <taxon>Pseudomonadota</taxon>
        <taxon>Alphaproteobacteria</taxon>
        <taxon>Hyphomicrobiales</taxon>
        <taxon>Salinarimonadaceae</taxon>
        <taxon>Saliniramus</taxon>
    </lineage>
</organism>
<gene>
    <name evidence="3" type="ORF">GA0071312_2568</name>
    <name evidence="2" type="ORF">HLUCCO17_16080</name>
</gene>